<gene>
    <name evidence="2" type="ORF">SMC1_02625</name>
</gene>
<feature type="transmembrane region" description="Helical" evidence="1">
    <location>
        <begin position="31"/>
        <end position="49"/>
    </location>
</feature>
<evidence type="ECO:0000256" key="1">
    <source>
        <dbReference type="SAM" id="Phobius"/>
    </source>
</evidence>
<keyword evidence="1" id="KW-0812">Transmembrane</keyword>
<feature type="transmembrane region" description="Helical" evidence="1">
    <location>
        <begin position="148"/>
        <end position="170"/>
    </location>
</feature>
<feature type="transmembrane region" description="Helical" evidence="1">
    <location>
        <begin position="215"/>
        <end position="236"/>
    </location>
</feature>
<feature type="transmembrane region" description="Helical" evidence="1">
    <location>
        <begin position="87"/>
        <end position="108"/>
    </location>
</feature>
<dbReference type="PANTHER" id="PTHR34289">
    <property type="entry name" value="PROTEIN, PUTATIVE (DUF819)-RELATED"/>
    <property type="match status" value="1"/>
</dbReference>
<dbReference type="EMBL" id="QXIY01000009">
    <property type="protein sequence ID" value="RIE17232.1"/>
    <property type="molecule type" value="Genomic_DNA"/>
</dbReference>
<feature type="transmembrane region" description="Helical" evidence="1">
    <location>
        <begin position="6"/>
        <end position="24"/>
    </location>
</feature>
<dbReference type="PANTHER" id="PTHR34289:SF8">
    <property type="entry name" value="DUF819 DOMAIN-CONTAINING PROTEIN"/>
    <property type="match status" value="1"/>
</dbReference>
<keyword evidence="1" id="KW-0472">Membrane</keyword>
<proteinExistence type="predicted"/>
<evidence type="ECO:0000313" key="2">
    <source>
        <dbReference type="EMBL" id="RIE17232.1"/>
    </source>
</evidence>
<sequence>MVIVFCVVAVIFPALLVYLCYRFAALRKIGTVLLCYAAGIILGNIGLLPKSVAPLQSTVTNLSVALALPLLLFSIDVKKWFKVAGKGMLCMLLATIAIVAVAFAAYLVTRKGDTEAWQLAGMAMGMYTGGTPNMAAIKSALGVPSSTYILFLTYDTVVSLVYILLMSSVARPFFRLYLKPFESPLSDGAVTAEGDEDESIEAYSGMFKPANVRGLGLALLLSAAIVGVSVFLGGLLPGSASTAVTILSITTLGISASFVPAIRKIRKTFQAGMYVIYVFCFVVASMAKLDSLIHIDFRILGFVIACIFGSLLLHSLLCRLFKIDVDTFIITSVSAVCSPPFVPGVAAALKNKAIIISGLTTGIVGYAIGNYLGIFFAYLFRSIP</sequence>
<dbReference type="Proteomes" id="UP000266113">
    <property type="component" value="Unassembled WGS sequence"/>
</dbReference>
<keyword evidence="3" id="KW-1185">Reference proteome</keyword>
<feature type="transmembrane region" description="Helical" evidence="1">
    <location>
        <begin position="299"/>
        <end position="321"/>
    </location>
</feature>
<dbReference type="RefSeq" id="WP_119085258.1">
    <property type="nucleotide sequence ID" value="NZ_QXIY01000009.1"/>
</dbReference>
<protein>
    <submittedName>
        <fullName evidence="2">DUF819 family protein</fullName>
    </submittedName>
</protein>
<comment type="caution">
    <text evidence="2">The sequence shown here is derived from an EMBL/GenBank/DDBJ whole genome shotgun (WGS) entry which is preliminary data.</text>
</comment>
<name>A0A398DNN8_9BACT</name>
<organism evidence="2 3">
    <name type="scientific">Candidatus Cryosericum septentrionale</name>
    <dbReference type="NCBI Taxonomy" id="2290913"/>
    <lineage>
        <taxon>Bacteria</taxon>
        <taxon>Pseudomonadati</taxon>
        <taxon>Caldisericota/Cryosericota group</taxon>
        <taxon>Candidatus Cryosericota</taxon>
        <taxon>Candidatus Cryosericia</taxon>
        <taxon>Candidatus Cryosericales</taxon>
        <taxon>Candidatus Cryosericaceae</taxon>
        <taxon>Candidatus Cryosericum</taxon>
    </lineage>
</organism>
<feature type="transmembrane region" description="Helical" evidence="1">
    <location>
        <begin position="355"/>
        <end position="380"/>
    </location>
</feature>
<dbReference type="InterPro" id="IPR008537">
    <property type="entry name" value="DUF819"/>
</dbReference>
<feature type="transmembrane region" description="Helical" evidence="1">
    <location>
        <begin position="328"/>
        <end position="349"/>
    </location>
</feature>
<feature type="transmembrane region" description="Helical" evidence="1">
    <location>
        <begin position="55"/>
        <end position="75"/>
    </location>
</feature>
<evidence type="ECO:0000313" key="3">
    <source>
        <dbReference type="Proteomes" id="UP000266113"/>
    </source>
</evidence>
<keyword evidence="1" id="KW-1133">Transmembrane helix</keyword>
<dbReference type="AlphaFoldDB" id="A0A398DNN8"/>
<feature type="transmembrane region" description="Helical" evidence="1">
    <location>
        <begin position="274"/>
        <end position="293"/>
    </location>
</feature>
<reference evidence="2 3" key="1">
    <citation type="submission" date="2018-09" db="EMBL/GenBank/DDBJ databases">
        <title>Discovery and Ecogenomic Context for Candidatus Cryosericales, a Global Caldiserica Order Active in Thawing Permafrost.</title>
        <authorList>
            <person name="Martinez M.A."/>
            <person name="Woodcroft B.J."/>
            <person name="Ignacio Espinoza J.C."/>
            <person name="Zayed A."/>
            <person name="Singleton C.M."/>
            <person name="Boyd J."/>
            <person name="Li Y.-F."/>
            <person name="Purvine S."/>
            <person name="Maughan H."/>
            <person name="Hodgkins S.B."/>
            <person name="Anderson D."/>
            <person name="Sederholm M."/>
            <person name="Temperton B."/>
            <person name="Saleska S.R."/>
            <person name="Tyson G.W."/>
            <person name="Rich V.I."/>
        </authorList>
    </citation>
    <scope>NUCLEOTIDE SEQUENCE [LARGE SCALE GENOMIC DNA]</scope>
    <source>
        <strain evidence="2 3">SMC1</strain>
    </source>
</reference>
<accession>A0A398DNN8</accession>
<dbReference type="Pfam" id="PF05684">
    <property type="entry name" value="DUF819"/>
    <property type="match status" value="1"/>
</dbReference>
<feature type="transmembrane region" description="Helical" evidence="1">
    <location>
        <begin position="242"/>
        <end position="262"/>
    </location>
</feature>
<dbReference type="OrthoDB" id="653763at2"/>